<name>A0A2Z7DBF0_9LAMI</name>
<feature type="region of interest" description="Disordered" evidence="1">
    <location>
        <begin position="293"/>
        <end position="312"/>
    </location>
</feature>
<gene>
    <name evidence="2" type="ORF">F511_42926</name>
</gene>
<feature type="compositionally biased region" description="Acidic residues" evidence="1">
    <location>
        <begin position="388"/>
        <end position="398"/>
    </location>
</feature>
<evidence type="ECO:0000313" key="3">
    <source>
        <dbReference type="Proteomes" id="UP000250235"/>
    </source>
</evidence>
<proteinExistence type="predicted"/>
<feature type="compositionally biased region" description="Gly residues" evidence="1">
    <location>
        <begin position="402"/>
        <end position="412"/>
    </location>
</feature>
<feature type="region of interest" description="Disordered" evidence="1">
    <location>
        <begin position="388"/>
        <end position="426"/>
    </location>
</feature>
<dbReference type="AlphaFoldDB" id="A0A2Z7DBF0"/>
<feature type="region of interest" description="Disordered" evidence="1">
    <location>
        <begin position="1"/>
        <end position="20"/>
    </location>
</feature>
<dbReference type="EMBL" id="KQ989353">
    <property type="protein sequence ID" value="KZV54678.1"/>
    <property type="molecule type" value="Genomic_DNA"/>
</dbReference>
<evidence type="ECO:0000313" key="2">
    <source>
        <dbReference type="EMBL" id="KZV54678.1"/>
    </source>
</evidence>
<keyword evidence="3" id="KW-1185">Reference proteome</keyword>
<sequence length="533" mass="58593">MKSQRFISSFGPGPTLSLGRRPSLLQASRAAARRRSSPEICSGQFDVENPIVLISSGLLVQSDEGVSDLVVDRIGVSTAVYREEPDYCNHGWSQAQVPERDRVVVSTINGKTVEISEELFAETFKLPVEGLIDMNDVLKDLVFDARIVFSYDGEQIETSDKKRKMKIEFRLLNDILAKSVTMKAGSFDAVTLEIFLMMAAINRGIPINWSKVLFNIFKDMVTTGSRQAKGFAIQICFLLKNVPHLELGDSKEFPSSRILTEKTIHRYIAVNDKVGVEEVADVPREAVPLQVIEPTPAAPAEQPPVPKQKLKKRRLQLQKDSDDEIVRKRRKTTADLAAEAPAVEGVEEQREVTSAALVVEETFVGGLTEKESEPTMENEPVVESTAEEIEKDEGEQDVDGTNVGGTTVGGSDVGAQETPRYGETDQWFNLSYEEFYTREADTPIETASDIDEEPETAACEIVAEEQPVPSADETVSRSDAPADYPVIEALEEVEMAADEQSTGDKTSADEAMSLEEILLTIPVAFPLTSAVGK</sequence>
<organism evidence="2 3">
    <name type="scientific">Dorcoceras hygrometricum</name>
    <dbReference type="NCBI Taxonomy" id="472368"/>
    <lineage>
        <taxon>Eukaryota</taxon>
        <taxon>Viridiplantae</taxon>
        <taxon>Streptophyta</taxon>
        <taxon>Embryophyta</taxon>
        <taxon>Tracheophyta</taxon>
        <taxon>Spermatophyta</taxon>
        <taxon>Magnoliopsida</taxon>
        <taxon>eudicotyledons</taxon>
        <taxon>Gunneridae</taxon>
        <taxon>Pentapetalae</taxon>
        <taxon>asterids</taxon>
        <taxon>lamiids</taxon>
        <taxon>Lamiales</taxon>
        <taxon>Gesneriaceae</taxon>
        <taxon>Didymocarpoideae</taxon>
        <taxon>Trichosporeae</taxon>
        <taxon>Loxocarpinae</taxon>
        <taxon>Dorcoceras</taxon>
    </lineage>
</organism>
<dbReference type="Proteomes" id="UP000250235">
    <property type="component" value="Unassembled WGS sequence"/>
</dbReference>
<evidence type="ECO:0000256" key="1">
    <source>
        <dbReference type="SAM" id="MobiDB-lite"/>
    </source>
</evidence>
<reference evidence="2 3" key="1">
    <citation type="journal article" date="2015" name="Proc. Natl. Acad. Sci. U.S.A.">
        <title>The resurrection genome of Boea hygrometrica: A blueprint for survival of dehydration.</title>
        <authorList>
            <person name="Xiao L."/>
            <person name="Yang G."/>
            <person name="Zhang L."/>
            <person name="Yang X."/>
            <person name="Zhao S."/>
            <person name="Ji Z."/>
            <person name="Zhou Q."/>
            <person name="Hu M."/>
            <person name="Wang Y."/>
            <person name="Chen M."/>
            <person name="Xu Y."/>
            <person name="Jin H."/>
            <person name="Xiao X."/>
            <person name="Hu G."/>
            <person name="Bao F."/>
            <person name="Hu Y."/>
            <person name="Wan P."/>
            <person name="Li L."/>
            <person name="Deng X."/>
            <person name="Kuang T."/>
            <person name="Xiang C."/>
            <person name="Zhu J.K."/>
            <person name="Oliver M.J."/>
            <person name="He Y."/>
        </authorList>
    </citation>
    <scope>NUCLEOTIDE SEQUENCE [LARGE SCALE GENOMIC DNA]</scope>
    <source>
        <strain evidence="3">cv. XS01</strain>
    </source>
</reference>
<protein>
    <submittedName>
        <fullName evidence="2">Patatin-like protein 2</fullName>
    </submittedName>
</protein>
<accession>A0A2Z7DBF0</accession>